<proteinExistence type="predicted"/>
<accession>A0ABN8CN79</accession>
<dbReference type="Proteomes" id="UP001158986">
    <property type="component" value="Unassembled WGS sequence"/>
</dbReference>
<dbReference type="EMBL" id="CAKLCB010000073">
    <property type="protein sequence ID" value="CAH0514565.1"/>
    <property type="molecule type" value="Genomic_DNA"/>
</dbReference>
<protein>
    <submittedName>
        <fullName evidence="1">Uncharacterized protein</fullName>
    </submittedName>
</protein>
<sequence length="94" mass="10554">MHNKGFQHGGFKLCATNGCPRKAKRYGHCWSHGGGRICEIYRCEKVSAQGGLCWAHGGGNWCKLEGCSRRSYQKYGYYCVDHDIVKKGEMGVYS</sequence>
<evidence type="ECO:0000313" key="1">
    <source>
        <dbReference type="EMBL" id="CAH0514565.1"/>
    </source>
</evidence>
<dbReference type="PANTHER" id="PTHR31827:SF1">
    <property type="entry name" value="EMB|CAB89363.1"/>
    <property type="match status" value="1"/>
</dbReference>
<gene>
    <name evidence="1" type="ORF">PBS001_LOCUS1311</name>
</gene>
<evidence type="ECO:0000313" key="2">
    <source>
        <dbReference type="Proteomes" id="UP001158986"/>
    </source>
</evidence>
<comment type="caution">
    <text evidence="1">The sequence shown here is derived from an EMBL/GenBank/DDBJ whole genome shotgun (WGS) entry which is preliminary data.</text>
</comment>
<reference evidence="1 2" key="1">
    <citation type="submission" date="2021-11" db="EMBL/GenBank/DDBJ databases">
        <authorList>
            <person name="Islam A."/>
            <person name="Islam S."/>
            <person name="Flora M.S."/>
            <person name="Rahman M."/>
            <person name="Ziaur R.M."/>
            <person name="Epstein J.H."/>
            <person name="Hassan M."/>
            <person name="Klassen M."/>
            <person name="Woodard K."/>
            <person name="Webb A."/>
            <person name="Webby R.J."/>
            <person name="El Zowalaty M.E."/>
        </authorList>
    </citation>
    <scope>NUCLEOTIDE SEQUENCE [LARGE SCALE GENOMIC DNA]</scope>
    <source>
        <strain evidence="1">Pbs1</strain>
    </source>
</reference>
<name>A0ABN8CN79_9STRA</name>
<keyword evidence="2" id="KW-1185">Reference proteome</keyword>
<organism evidence="1 2">
    <name type="scientific">Peronospora belbahrii</name>
    <dbReference type="NCBI Taxonomy" id="622444"/>
    <lineage>
        <taxon>Eukaryota</taxon>
        <taxon>Sar</taxon>
        <taxon>Stramenopiles</taxon>
        <taxon>Oomycota</taxon>
        <taxon>Peronosporomycetes</taxon>
        <taxon>Peronosporales</taxon>
        <taxon>Peronosporaceae</taxon>
        <taxon>Peronospora</taxon>
    </lineage>
</organism>
<dbReference type="PANTHER" id="PTHR31827">
    <property type="entry name" value="EMB|CAB89363.1"/>
    <property type="match status" value="1"/>
</dbReference>